<dbReference type="PANTHER" id="PTHR35841:SF1">
    <property type="entry name" value="PHOSPHONATES-BINDING PERIPLASMIC PROTEIN"/>
    <property type="match status" value="1"/>
</dbReference>
<protein>
    <submittedName>
        <fullName evidence="1">Phosphate/phosphite/phosphonate ABC transporter substrate-binding protein</fullName>
    </submittedName>
</protein>
<dbReference type="PANTHER" id="PTHR35841">
    <property type="entry name" value="PHOSPHONATES-BINDING PERIPLASMIC PROTEIN"/>
    <property type="match status" value="1"/>
</dbReference>
<organism evidence="1 2">
    <name type="scientific">Pukyongiella litopenaei</name>
    <dbReference type="NCBI Taxonomy" id="2605946"/>
    <lineage>
        <taxon>Bacteria</taxon>
        <taxon>Pseudomonadati</taxon>
        <taxon>Pseudomonadota</taxon>
        <taxon>Alphaproteobacteria</taxon>
        <taxon>Rhodobacterales</taxon>
        <taxon>Paracoccaceae</taxon>
        <taxon>Pukyongiella</taxon>
    </lineage>
</organism>
<dbReference type="Gene3D" id="3.40.190.10">
    <property type="entry name" value="Periplasmic binding protein-like II"/>
    <property type="match status" value="1"/>
</dbReference>
<dbReference type="KEGG" id="thas:C6Y53_16130"/>
<gene>
    <name evidence="1" type="ORF">C6Y53_16130</name>
</gene>
<reference evidence="2" key="1">
    <citation type="submission" date="2018-03" db="EMBL/GenBank/DDBJ databases">
        <title>Genomic analysis of the strain SH-1 isolated from shrimp intestine.</title>
        <authorList>
            <person name="Kim Y.-S."/>
            <person name="Kim S.-E."/>
            <person name="Kim K.-H."/>
        </authorList>
    </citation>
    <scope>NUCLEOTIDE SEQUENCE [LARGE SCALE GENOMIC DNA]</scope>
    <source>
        <strain evidence="2">SH-1</strain>
    </source>
</reference>
<dbReference type="Proteomes" id="UP000237655">
    <property type="component" value="Chromosome"/>
</dbReference>
<accession>A0A2S0MT77</accession>
<dbReference type="Pfam" id="PF12974">
    <property type="entry name" value="Phosphonate-bd"/>
    <property type="match status" value="1"/>
</dbReference>
<dbReference type="AlphaFoldDB" id="A0A2S0MT77"/>
<keyword evidence="2" id="KW-1185">Reference proteome</keyword>
<dbReference type="EMBL" id="CP027665">
    <property type="protein sequence ID" value="AVO39090.1"/>
    <property type="molecule type" value="Genomic_DNA"/>
</dbReference>
<dbReference type="SUPFAM" id="SSF53850">
    <property type="entry name" value="Periplasmic binding protein-like II"/>
    <property type="match status" value="1"/>
</dbReference>
<name>A0A2S0MT77_9RHOB</name>
<sequence length="248" mass="26672">MYDLPGLHDAHDRLWRNIRARLETGPDTYPPALDRDTDAWEAWQSPRLLLAQTCGLPYRARLHARVTLVGAPDHRLPGCPPGHYRSVIVARTDDPRDDLPAFADAVFAYNEGLSQSGWAAPAAHFSDRGIPMPRQLCRTGGHAASARAVAEGRADLAALDAVTWEILRDTRAPGIAALRVLAQTAATPALPYITAAGTDPEPLFDALAGAIADLDRADRDALHLHGVVRLPASAYLALPLPPGPSPTY</sequence>
<evidence type="ECO:0000313" key="1">
    <source>
        <dbReference type="EMBL" id="AVO39090.1"/>
    </source>
</evidence>
<proteinExistence type="predicted"/>
<evidence type="ECO:0000313" key="2">
    <source>
        <dbReference type="Proteomes" id="UP000237655"/>
    </source>
</evidence>